<evidence type="ECO:0000256" key="3">
    <source>
        <dbReference type="SAM" id="SignalP"/>
    </source>
</evidence>
<dbReference type="OrthoDB" id="425534at2759"/>
<dbReference type="HOGENOM" id="CLU_013364_5_2_1"/>
<comment type="similarity">
    <text evidence="1">Belongs to the peptidase S33 family.</text>
</comment>
<dbReference type="InterPro" id="IPR029058">
    <property type="entry name" value="AB_hydrolase_fold"/>
</dbReference>
<dbReference type="AlphaFoldDB" id="A0A0C3GAZ2"/>
<evidence type="ECO:0000313" key="5">
    <source>
        <dbReference type="EMBL" id="KIM93355.1"/>
    </source>
</evidence>
<evidence type="ECO:0000259" key="4">
    <source>
        <dbReference type="Pfam" id="PF08386"/>
    </source>
</evidence>
<dbReference type="InterPro" id="IPR013595">
    <property type="entry name" value="Pept_S33_TAP-like_C"/>
</dbReference>
<dbReference type="SUPFAM" id="SSF53474">
    <property type="entry name" value="alpha/beta-Hydrolases"/>
    <property type="match status" value="1"/>
</dbReference>
<gene>
    <name evidence="5" type="ORF">OIDMADRAFT_106925</name>
</gene>
<feature type="chain" id="PRO_5002164530" description="Peptidase S33 tripeptidyl aminopeptidase-like C-terminal domain-containing protein" evidence="3">
    <location>
        <begin position="18"/>
        <end position="596"/>
    </location>
</feature>
<dbReference type="Proteomes" id="UP000054321">
    <property type="component" value="Unassembled WGS sequence"/>
</dbReference>
<dbReference type="InParanoid" id="A0A0C3GAZ2"/>
<reference evidence="5 6" key="1">
    <citation type="submission" date="2014-04" db="EMBL/GenBank/DDBJ databases">
        <authorList>
            <consortium name="DOE Joint Genome Institute"/>
            <person name="Kuo A."/>
            <person name="Martino E."/>
            <person name="Perotto S."/>
            <person name="Kohler A."/>
            <person name="Nagy L.G."/>
            <person name="Floudas D."/>
            <person name="Copeland A."/>
            <person name="Barry K.W."/>
            <person name="Cichocki N."/>
            <person name="Veneault-Fourrey C."/>
            <person name="LaButti K."/>
            <person name="Lindquist E.A."/>
            <person name="Lipzen A."/>
            <person name="Lundell T."/>
            <person name="Morin E."/>
            <person name="Murat C."/>
            <person name="Sun H."/>
            <person name="Tunlid A."/>
            <person name="Henrissat B."/>
            <person name="Grigoriev I.V."/>
            <person name="Hibbett D.S."/>
            <person name="Martin F."/>
            <person name="Nordberg H.P."/>
            <person name="Cantor M.N."/>
            <person name="Hua S.X."/>
        </authorList>
    </citation>
    <scope>NUCLEOTIDE SEQUENCE [LARGE SCALE GENOMIC DNA]</scope>
    <source>
        <strain evidence="5 6">Zn</strain>
    </source>
</reference>
<proteinExistence type="inferred from homology"/>
<reference evidence="6" key="2">
    <citation type="submission" date="2015-01" db="EMBL/GenBank/DDBJ databases">
        <title>Evolutionary Origins and Diversification of the Mycorrhizal Mutualists.</title>
        <authorList>
            <consortium name="DOE Joint Genome Institute"/>
            <consortium name="Mycorrhizal Genomics Consortium"/>
            <person name="Kohler A."/>
            <person name="Kuo A."/>
            <person name="Nagy L.G."/>
            <person name="Floudas D."/>
            <person name="Copeland A."/>
            <person name="Barry K.W."/>
            <person name="Cichocki N."/>
            <person name="Veneault-Fourrey C."/>
            <person name="LaButti K."/>
            <person name="Lindquist E.A."/>
            <person name="Lipzen A."/>
            <person name="Lundell T."/>
            <person name="Morin E."/>
            <person name="Murat C."/>
            <person name="Riley R."/>
            <person name="Ohm R."/>
            <person name="Sun H."/>
            <person name="Tunlid A."/>
            <person name="Henrissat B."/>
            <person name="Grigoriev I.V."/>
            <person name="Hibbett D.S."/>
            <person name="Martin F."/>
        </authorList>
    </citation>
    <scope>NUCLEOTIDE SEQUENCE [LARGE SCALE GENOMIC DNA]</scope>
    <source>
        <strain evidence="6">Zn</strain>
    </source>
</reference>
<dbReference type="InterPro" id="IPR051601">
    <property type="entry name" value="Serine_prot/Carboxylest_S33"/>
</dbReference>
<dbReference type="PANTHER" id="PTHR43248:SF25">
    <property type="entry name" value="AB HYDROLASE-1 DOMAIN-CONTAINING PROTEIN-RELATED"/>
    <property type="match status" value="1"/>
</dbReference>
<feature type="domain" description="Peptidase S33 tripeptidyl aminopeptidase-like C-terminal" evidence="4">
    <location>
        <begin position="459"/>
        <end position="559"/>
    </location>
</feature>
<evidence type="ECO:0000256" key="1">
    <source>
        <dbReference type="ARBA" id="ARBA00010088"/>
    </source>
</evidence>
<dbReference type="EMBL" id="KN832896">
    <property type="protein sequence ID" value="KIM93355.1"/>
    <property type="molecule type" value="Genomic_DNA"/>
</dbReference>
<dbReference type="Pfam" id="PF08386">
    <property type="entry name" value="Abhydrolase_4"/>
    <property type="match status" value="1"/>
</dbReference>
<accession>A0A0C3GAZ2</accession>
<evidence type="ECO:0000313" key="6">
    <source>
        <dbReference type="Proteomes" id="UP000054321"/>
    </source>
</evidence>
<keyword evidence="3" id="KW-0732">Signal</keyword>
<keyword evidence="6" id="KW-1185">Reference proteome</keyword>
<protein>
    <recommendedName>
        <fullName evidence="4">Peptidase S33 tripeptidyl aminopeptidase-like C-terminal domain-containing protein</fullName>
    </recommendedName>
</protein>
<dbReference type="STRING" id="913774.A0A0C3GAZ2"/>
<dbReference type="PANTHER" id="PTHR43248">
    <property type="entry name" value="2-SUCCINYL-6-HYDROXY-2,4-CYCLOHEXADIENE-1-CARBOXYLATE SYNTHASE"/>
    <property type="match status" value="1"/>
</dbReference>
<name>A0A0C3GAZ2_OIDMZ</name>
<dbReference type="GO" id="GO:0016787">
    <property type="term" value="F:hydrolase activity"/>
    <property type="evidence" value="ECO:0007669"/>
    <property type="project" value="UniProtKB-KW"/>
</dbReference>
<organism evidence="5 6">
    <name type="scientific">Oidiodendron maius (strain Zn)</name>
    <dbReference type="NCBI Taxonomy" id="913774"/>
    <lineage>
        <taxon>Eukaryota</taxon>
        <taxon>Fungi</taxon>
        <taxon>Dikarya</taxon>
        <taxon>Ascomycota</taxon>
        <taxon>Pezizomycotina</taxon>
        <taxon>Leotiomycetes</taxon>
        <taxon>Leotiomycetes incertae sedis</taxon>
        <taxon>Myxotrichaceae</taxon>
        <taxon>Oidiodendron</taxon>
    </lineage>
</organism>
<keyword evidence="2" id="KW-0378">Hydrolase</keyword>
<sequence length="596" mass="65811">MYFPFSLAFAVWDAILGESVSLSKSTQLQQPEPDSLIWDQIAPSTDLHFHSCYTGFECARLDVPLDWNKTSSSAARAAVAIVKLPAQVDVNDPRYGGSILINPGGPGGSGVNLALLHGRNIQRIVDSPISPDESLANGEKYFDIIGFDPRSVGFTTPSFTCFSDPQQRRSWQIASEADGLLGSSDAALGRMWARKHALAETCYAEMGDEAISFAMNTPVVAMDMVAIVDSLSRWRRQSIQTTHPIRSSQTWMKDDPDKLQYWGFSYGTLLGQTFASMYPHLVGRVVLDGVVDSDRHYSGTWDGNIVDADAIIQRFSVYCYEAGPERCDLFSEKGPASIQSSLDSILASVRDRPKSVSSTKGPEIITYSDVEILIRDALYGPFKAFENLAIALQDLASGDGSFIASLKQNQTSLKVPSGPPDYAEEVVGSISCSDGADQTNMTESEFVEYWHKARRQSRYLGDRWSQNRLQCIFWKFRPQFTHSGPIGVQTEPILFIGNTLDPVTSIENARRMNHKFPGSKLLQQESEGHISLSTPSLCTAKVVRAYFQSGVLPDHETSCQVYELPFGLPGERAPVPLDKGDKILLEALRTIANQMW</sequence>
<dbReference type="Gene3D" id="3.40.50.1820">
    <property type="entry name" value="alpha/beta hydrolase"/>
    <property type="match status" value="1"/>
</dbReference>
<feature type="signal peptide" evidence="3">
    <location>
        <begin position="1"/>
        <end position="17"/>
    </location>
</feature>
<evidence type="ECO:0000256" key="2">
    <source>
        <dbReference type="ARBA" id="ARBA00022801"/>
    </source>
</evidence>